<protein>
    <recommendedName>
        <fullName evidence="4">BZIP domain-containing protein</fullName>
    </recommendedName>
</protein>
<dbReference type="InterPro" id="IPR021833">
    <property type="entry name" value="DUF3425"/>
</dbReference>
<feature type="region of interest" description="Disordered" evidence="1">
    <location>
        <begin position="1"/>
        <end position="67"/>
    </location>
</feature>
<proteinExistence type="predicted"/>
<dbReference type="PANTHER" id="PTHR38116">
    <property type="entry name" value="CHROMOSOME 7, WHOLE GENOME SHOTGUN SEQUENCE"/>
    <property type="match status" value="1"/>
</dbReference>
<dbReference type="AlphaFoldDB" id="A0A2V1DU77"/>
<dbReference type="Proteomes" id="UP000244855">
    <property type="component" value="Unassembled WGS sequence"/>
</dbReference>
<evidence type="ECO:0000256" key="1">
    <source>
        <dbReference type="SAM" id="MobiDB-lite"/>
    </source>
</evidence>
<keyword evidence="3" id="KW-1185">Reference proteome</keyword>
<dbReference type="PANTHER" id="PTHR38116:SF9">
    <property type="entry name" value="BZIP DOMAIN-CONTAINING PROTEIN"/>
    <property type="match status" value="1"/>
</dbReference>
<evidence type="ECO:0000313" key="2">
    <source>
        <dbReference type="EMBL" id="PVI01639.1"/>
    </source>
</evidence>
<reference evidence="2 3" key="1">
    <citation type="journal article" date="2018" name="Sci. Rep.">
        <title>Comparative genomics provides insights into the lifestyle and reveals functional heterogeneity of dark septate endophytic fungi.</title>
        <authorList>
            <person name="Knapp D.G."/>
            <person name="Nemeth J.B."/>
            <person name="Barry K."/>
            <person name="Hainaut M."/>
            <person name="Henrissat B."/>
            <person name="Johnson J."/>
            <person name="Kuo A."/>
            <person name="Lim J.H.P."/>
            <person name="Lipzen A."/>
            <person name="Nolan M."/>
            <person name="Ohm R.A."/>
            <person name="Tamas L."/>
            <person name="Grigoriev I.V."/>
            <person name="Spatafora J.W."/>
            <person name="Nagy L.G."/>
            <person name="Kovacs G.M."/>
        </authorList>
    </citation>
    <scope>NUCLEOTIDE SEQUENCE [LARGE SCALE GENOMIC DNA]</scope>
    <source>
        <strain evidence="2 3">DSE2036</strain>
    </source>
</reference>
<name>A0A2V1DU77_9PLEO</name>
<dbReference type="STRING" id="97972.A0A2V1DU77"/>
<feature type="compositionally biased region" description="Basic and acidic residues" evidence="1">
    <location>
        <begin position="38"/>
        <end position="52"/>
    </location>
</feature>
<dbReference type="EMBL" id="KZ805355">
    <property type="protein sequence ID" value="PVI01639.1"/>
    <property type="molecule type" value="Genomic_DNA"/>
</dbReference>
<evidence type="ECO:0000313" key="3">
    <source>
        <dbReference type="Proteomes" id="UP000244855"/>
    </source>
</evidence>
<gene>
    <name evidence="2" type="ORF">DM02DRAFT_727806</name>
</gene>
<accession>A0A2V1DU77</accession>
<dbReference type="Pfam" id="PF11905">
    <property type="entry name" value="DUF3425"/>
    <property type="match status" value="1"/>
</dbReference>
<organism evidence="2 3">
    <name type="scientific">Periconia macrospinosa</name>
    <dbReference type="NCBI Taxonomy" id="97972"/>
    <lineage>
        <taxon>Eukaryota</taxon>
        <taxon>Fungi</taxon>
        <taxon>Dikarya</taxon>
        <taxon>Ascomycota</taxon>
        <taxon>Pezizomycotina</taxon>
        <taxon>Dothideomycetes</taxon>
        <taxon>Pleosporomycetidae</taxon>
        <taxon>Pleosporales</taxon>
        <taxon>Massarineae</taxon>
        <taxon>Periconiaceae</taxon>
        <taxon>Periconia</taxon>
    </lineage>
</organism>
<dbReference type="OrthoDB" id="5973539at2759"/>
<evidence type="ECO:0008006" key="4">
    <source>
        <dbReference type="Google" id="ProtNLM"/>
    </source>
</evidence>
<sequence>MPVARRRKTKTPEEVPGAGDPDRKRVLNILANRRYRQRQREKYAALQSRDESTSSSQSDSQESHVQGLEEFLKPASITSSQTQPCGLVEEIPRDSDNLFFPEMNFGQSYLEISLFDDSNICHLPNTNPPLTHPQSPSSLRSPPAFTFPLSSDINIQVPVLNTIRAFSQIATALDVVKVAWDLTYLHVLPSATIPNLPSNLQPTPAQLTIPHHPILDALPWPSVREKLIYMLSLPSMYRPPIAQEDGDDCGTGQITAIQRLAHDMDDLREGFRVHGNAVGWVNCSELVDDAWEMGETFYRNWWFCIEPRVVVTTNRRRRERGLRALRLED</sequence>